<dbReference type="EMBL" id="OIVN01001246">
    <property type="protein sequence ID" value="SPC91703.1"/>
    <property type="molecule type" value="Genomic_DNA"/>
</dbReference>
<protein>
    <recommendedName>
        <fullName evidence="2">DUF4220 domain-containing protein</fullName>
    </recommendedName>
</protein>
<dbReference type="InterPro" id="IPR007658">
    <property type="entry name" value="DUF594"/>
</dbReference>
<dbReference type="PANTHER" id="PTHR31325">
    <property type="entry name" value="OS01G0798800 PROTEIN-RELATED"/>
    <property type="match status" value="1"/>
</dbReference>
<evidence type="ECO:0008006" key="2">
    <source>
        <dbReference type="Google" id="ProtNLM"/>
    </source>
</evidence>
<accession>A0A2N9FWW9</accession>
<reference evidence="1" key="1">
    <citation type="submission" date="2018-02" db="EMBL/GenBank/DDBJ databases">
        <authorList>
            <person name="Cohen D.B."/>
            <person name="Kent A.D."/>
        </authorList>
    </citation>
    <scope>NUCLEOTIDE SEQUENCE</scope>
</reference>
<proteinExistence type="predicted"/>
<gene>
    <name evidence="1" type="ORF">FSB_LOCUS19585</name>
</gene>
<sequence>MESLTKSLEGYRKFGYFCVIPLIPSLREKRWSNSVGQYNLIRYCLEDKPAKCRFIQKVLCISKLLEKYRYQNSKEVLPELKNLIFEELLKKIRANGSDLGTHKKFCAYRGNGVLKANENSIGMISKENLDILEWSFEVEFDQSILIWHIATDLCYYQKDNNPFIYDPYCKASKLLSDYMLNLLVMCPFMLPNGIGEIRFRDTCAEAREFIKERKSITNRNQACKKLLDVKTEIPPSEVKGDRSKSVLFDACRLAKSLQSLKTEPGNEKMWEFVGQVWVEMLSYAASQCGWSDHAQQLRRGGELLTHVWLLMAHLGLTEQFQISQGHARVKLIVQ</sequence>
<organism evidence="1">
    <name type="scientific">Fagus sylvatica</name>
    <name type="common">Beechnut</name>
    <dbReference type="NCBI Taxonomy" id="28930"/>
    <lineage>
        <taxon>Eukaryota</taxon>
        <taxon>Viridiplantae</taxon>
        <taxon>Streptophyta</taxon>
        <taxon>Embryophyta</taxon>
        <taxon>Tracheophyta</taxon>
        <taxon>Spermatophyta</taxon>
        <taxon>Magnoliopsida</taxon>
        <taxon>eudicotyledons</taxon>
        <taxon>Gunneridae</taxon>
        <taxon>Pentapetalae</taxon>
        <taxon>rosids</taxon>
        <taxon>fabids</taxon>
        <taxon>Fagales</taxon>
        <taxon>Fagaceae</taxon>
        <taxon>Fagus</taxon>
    </lineage>
</organism>
<dbReference type="AlphaFoldDB" id="A0A2N9FWW9"/>
<dbReference type="Pfam" id="PF04578">
    <property type="entry name" value="DUF594"/>
    <property type="match status" value="1"/>
</dbReference>
<evidence type="ECO:0000313" key="1">
    <source>
        <dbReference type="EMBL" id="SPC91703.1"/>
    </source>
</evidence>
<name>A0A2N9FWW9_FAGSY</name>